<sequence>MRLWIPDCNQSVILRPRNSSSKKSSLAVLDHIFDNFHQRNSGVGPLILIVNITITSLEKTRGCVHTGFSRALILSILIVFRVEAERRHFPKQLTCGKSDVSQPNRGYQNKPVNYSPAAPSAACRVGFSH</sequence>
<accession>A0A4Y2NH58</accession>
<keyword evidence="2" id="KW-1185">Reference proteome</keyword>
<reference evidence="1 2" key="1">
    <citation type="journal article" date="2019" name="Sci. Rep.">
        <title>Orb-weaving spider Araneus ventricosus genome elucidates the spidroin gene catalogue.</title>
        <authorList>
            <person name="Kono N."/>
            <person name="Nakamura H."/>
            <person name="Ohtoshi R."/>
            <person name="Moran D.A.P."/>
            <person name="Shinohara A."/>
            <person name="Yoshida Y."/>
            <person name="Fujiwara M."/>
            <person name="Mori M."/>
            <person name="Tomita M."/>
            <person name="Arakawa K."/>
        </authorList>
    </citation>
    <scope>NUCLEOTIDE SEQUENCE [LARGE SCALE GENOMIC DNA]</scope>
</reference>
<evidence type="ECO:0000313" key="1">
    <source>
        <dbReference type="EMBL" id="GBN37900.1"/>
    </source>
</evidence>
<comment type="caution">
    <text evidence="1">The sequence shown here is derived from an EMBL/GenBank/DDBJ whole genome shotgun (WGS) entry which is preliminary data.</text>
</comment>
<name>A0A4Y2NH58_ARAVE</name>
<dbReference type="EMBL" id="BGPR01209312">
    <property type="protein sequence ID" value="GBN37900.1"/>
    <property type="molecule type" value="Genomic_DNA"/>
</dbReference>
<proteinExistence type="predicted"/>
<organism evidence="1 2">
    <name type="scientific">Araneus ventricosus</name>
    <name type="common">Orbweaver spider</name>
    <name type="synonym">Epeira ventricosa</name>
    <dbReference type="NCBI Taxonomy" id="182803"/>
    <lineage>
        <taxon>Eukaryota</taxon>
        <taxon>Metazoa</taxon>
        <taxon>Ecdysozoa</taxon>
        <taxon>Arthropoda</taxon>
        <taxon>Chelicerata</taxon>
        <taxon>Arachnida</taxon>
        <taxon>Araneae</taxon>
        <taxon>Araneomorphae</taxon>
        <taxon>Entelegynae</taxon>
        <taxon>Araneoidea</taxon>
        <taxon>Araneidae</taxon>
        <taxon>Araneus</taxon>
    </lineage>
</organism>
<evidence type="ECO:0000313" key="2">
    <source>
        <dbReference type="Proteomes" id="UP000499080"/>
    </source>
</evidence>
<protein>
    <submittedName>
        <fullName evidence="1">Uncharacterized protein</fullName>
    </submittedName>
</protein>
<gene>
    <name evidence="1" type="ORF">AVEN_23942_1</name>
</gene>
<dbReference type="Proteomes" id="UP000499080">
    <property type="component" value="Unassembled WGS sequence"/>
</dbReference>
<dbReference type="AlphaFoldDB" id="A0A4Y2NH58"/>